<evidence type="ECO:0000313" key="1">
    <source>
        <dbReference type="EMBL" id="GMM47641.1"/>
    </source>
</evidence>
<dbReference type="Proteomes" id="UP001378960">
    <property type="component" value="Unassembled WGS sequence"/>
</dbReference>
<proteinExistence type="predicted"/>
<organism evidence="1 2">
    <name type="scientific">Pichia kluyveri</name>
    <name type="common">Yeast</name>
    <dbReference type="NCBI Taxonomy" id="36015"/>
    <lineage>
        <taxon>Eukaryota</taxon>
        <taxon>Fungi</taxon>
        <taxon>Dikarya</taxon>
        <taxon>Ascomycota</taxon>
        <taxon>Saccharomycotina</taxon>
        <taxon>Pichiomycetes</taxon>
        <taxon>Pichiales</taxon>
        <taxon>Pichiaceae</taxon>
        <taxon>Pichia</taxon>
    </lineage>
</organism>
<comment type="caution">
    <text evidence="1">The sequence shown here is derived from an EMBL/GenBank/DDBJ whole genome shotgun (WGS) entry which is preliminary data.</text>
</comment>
<name>A0AAV5R7Y8_PICKL</name>
<sequence length="526" mass="62813">MILRIGKLLKNISNITNHKILGIDLIKNCGILNPNEKNKTIINDIFTYRYNDTLRILTIDTLIQHKKYNDAYKFIELMEKLSINNETINNQLIKYKIKLSKFKNFTHLKPSIEEILYSNNIHIYLRELTKCTKISNEKKLEYYLLILYKYLKYCKLKSITITKTQLLSINTTFLSILSKEQGVSYSIFLAYFIKLFPKSIPLLEELNLLTTDDKYRESINNNERMHLNDNLKILHINDLPNVNIRDDLIMHNTYPYMETLSLLYGKYIPEKCYTRKQIKKCFKDYFNNVYPFQQSEIKYLLKGNDYKLHPFSINNHDSSILSVFVHCTFHKDIDKLFKPIFTSNYIIKFYEYLIINSLDYSKIRNNHFHIKQLNNIINYFIDTNNLKFNIEIAIKLINVLINHEIYLDKKIYLNLIDSTIKSGMIEDAKKIYDHITNNLIISNQLQWYEISKYCNKYRWKFPNILLKQVENLSIDEIKQLKIGDKLNENNEYYKFDKNYLSKDLSPENFIKLLDETLLKCKSNGDI</sequence>
<protein>
    <submittedName>
        <fullName evidence="1">Uncharacterized protein</fullName>
    </submittedName>
</protein>
<evidence type="ECO:0000313" key="2">
    <source>
        <dbReference type="Proteomes" id="UP001378960"/>
    </source>
</evidence>
<dbReference type="AlphaFoldDB" id="A0AAV5R7Y8"/>
<reference evidence="1 2" key="1">
    <citation type="journal article" date="2023" name="Elife">
        <title>Identification of key yeast species and microbe-microbe interactions impacting larval growth of Drosophila in the wild.</title>
        <authorList>
            <person name="Mure A."/>
            <person name="Sugiura Y."/>
            <person name="Maeda R."/>
            <person name="Honda K."/>
            <person name="Sakurai N."/>
            <person name="Takahashi Y."/>
            <person name="Watada M."/>
            <person name="Katoh T."/>
            <person name="Gotoh A."/>
            <person name="Gotoh Y."/>
            <person name="Taniguchi I."/>
            <person name="Nakamura K."/>
            <person name="Hayashi T."/>
            <person name="Katayama T."/>
            <person name="Uemura T."/>
            <person name="Hattori Y."/>
        </authorList>
    </citation>
    <scope>NUCLEOTIDE SEQUENCE [LARGE SCALE GENOMIC DNA]</scope>
    <source>
        <strain evidence="1 2">PK-24</strain>
    </source>
</reference>
<keyword evidence="2" id="KW-1185">Reference proteome</keyword>
<accession>A0AAV5R7Y8</accession>
<dbReference type="EMBL" id="BTGB01000009">
    <property type="protein sequence ID" value="GMM47641.1"/>
    <property type="molecule type" value="Genomic_DNA"/>
</dbReference>
<gene>
    <name evidence="1" type="ORF">DAPK24_042390</name>
</gene>